<name>A0A3Q8XPS9_9HYPH</name>
<accession>A0A3Q8XPS9</accession>
<dbReference type="Pfam" id="PF05443">
    <property type="entry name" value="ROS_MUCR"/>
    <property type="match status" value="1"/>
</dbReference>
<protein>
    <submittedName>
        <fullName evidence="6">MucR family transcriptional regulator</fullName>
    </submittedName>
</protein>
<evidence type="ECO:0000256" key="2">
    <source>
        <dbReference type="ARBA" id="ARBA00023015"/>
    </source>
</evidence>
<dbReference type="EMBL" id="CP032509">
    <property type="protein sequence ID" value="AZN71294.1"/>
    <property type="molecule type" value="Genomic_DNA"/>
</dbReference>
<dbReference type="InterPro" id="IPR041920">
    <property type="entry name" value="ROS/MUCR_sf"/>
</dbReference>
<feature type="region of interest" description="Disordered" evidence="5">
    <location>
        <begin position="125"/>
        <end position="144"/>
    </location>
</feature>
<dbReference type="GO" id="GO:0006355">
    <property type="term" value="P:regulation of DNA-templated transcription"/>
    <property type="evidence" value="ECO:0007669"/>
    <property type="project" value="InterPro"/>
</dbReference>
<evidence type="ECO:0000256" key="3">
    <source>
        <dbReference type="ARBA" id="ARBA00023125"/>
    </source>
</evidence>
<dbReference type="RefSeq" id="WP_126009480.1">
    <property type="nucleotide sequence ID" value="NZ_CP032509.1"/>
</dbReference>
<dbReference type="GO" id="GO:0003677">
    <property type="term" value="F:DNA binding"/>
    <property type="evidence" value="ECO:0007669"/>
    <property type="project" value="UniProtKB-KW"/>
</dbReference>
<organism evidence="6 7">
    <name type="scientific">Georhizobium profundi</name>
    <dbReference type="NCBI Taxonomy" id="2341112"/>
    <lineage>
        <taxon>Bacteria</taxon>
        <taxon>Pseudomonadati</taxon>
        <taxon>Pseudomonadota</taxon>
        <taxon>Alphaproteobacteria</taxon>
        <taxon>Hyphomicrobiales</taxon>
        <taxon>Rhizobiaceae</taxon>
        <taxon>Georhizobium</taxon>
    </lineage>
</organism>
<evidence type="ECO:0000313" key="7">
    <source>
        <dbReference type="Proteomes" id="UP000268192"/>
    </source>
</evidence>
<gene>
    <name evidence="6" type="ORF">D5400_08450</name>
</gene>
<proteinExistence type="inferred from homology"/>
<dbReference type="Gene3D" id="1.10.10.1550">
    <property type="entry name" value="ROS/MUCR transcriptional regulator protein"/>
    <property type="match status" value="1"/>
</dbReference>
<keyword evidence="2" id="KW-0805">Transcription regulation</keyword>
<dbReference type="AlphaFoldDB" id="A0A3Q8XPS9"/>
<comment type="similarity">
    <text evidence="1">Belongs to the ros/MucR family.</text>
</comment>
<keyword evidence="4" id="KW-0804">Transcription</keyword>
<dbReference type="GO" id="GO:0008270">
    <property type="term" value="F:zinc ion binding"/>
    <property type="evidence" value="ECO:0007669"/>
    <property type="project" value="InterPro"/>
</dbReference>
<dbReference type="KEGG" id="abaw:D5400_08450"/>
<evidence type="ECO:0000313" key="6">
    <source>
        <dbReference type="EMBL" id="AZN71294.1"/>
    </source>
</evidence>
<dbReference type="OrthoDB" id="9809693at2"/>
<dbReference type="InterPro" id="IPR008807">
    <property type="entry name" value="ROS_MUCR"/>
</dbReference>
<reference evidence="6 7" key="1">
    <citation type="submission" date="2018-09" db="EMBL/GenBank/DDBJ databases">
        <title>Marinorhizobium profundi gen. nov., sp. nov., isolated from a deep-sea sediment sample from the New Britain Trench and proposal of Marinorhizobiaceae fam. nov. in the order Rhizobiales of the class Alphaproteobacteria.</title>
        <authorList>
            <person name="Cao J."/>
        </authorList>
    </citation>
    <scope>NUCLEOTIDE SEQUENCE [LARGE SCALE GENOMIC DNA]</scope>
    <source>
        <strain evidence="6 7">WS11</strain>
    </source>
</reference>
<keyword evidence="3" id="KW-0238">DNA-binding</keyword>
<evidence type="ECO:0000256" key="1">
    <source>
        <dbReference type="ARBA" id="ARBA00007031"/>
    </source>
</evidence>
<keyword evidence="7" id="KW-1185">Reference proteome</keyword>
<sequence>MSEIDNENKLRLTGAIVSAYVGKHSIPSSELAALLQNVYASLDQLAAGEVPAEPLVPAVPVAKSVTPEYIISLEDGRRFKSLKRHLAAQYGLSPEEYRARWGLPADYPMVAPNYAAKRSQLAKSMGLGREAPRSAPPLRAVESQ</sequence>
<dbReference type="Proteomes" id="UP000268192">
    <property type="component" value="Chromosome"/>
</dbReference>
<evidence type="ECO:0000256" key="4">
    <source>
        <dbReference type="ARBA" id="ARBA00023163"/>
    </source>
</evidence>
<evidence type="ECO:0000256" key="5">
    <source>
        <dbReference type="SAM" id="MobiDB-lite"/>
    </source>
</evidence>